<keyword evidence="2" id="KW-1185">Reference proteome</keyword>
<accession>A0A5C3Q0A2</accession>
<proteinExistence type="predicted"/>
<protein>
    <submittedName>
        <fullName evidence="1">Uncharacterized protein</fullName>
    </submittedName>
</protein>
<sequence>MKIRLGTLHSMLFSSETPEFPHCVRTLIVLFPVAGGEITGDADLDLAEIMKWTVAPPFSIDAVNNLTGLQHFTKLECLTLQDPGSGGHNGETEFMEHYKSFTTIRWAGWRAPHAIRDWDAGPCVLLANSLNTSASITLHLDDFGHEILGKHLCRLSFPLLRHL</sequence>
<gene>
    <name evidence="1" type="ORF">BDV98DRAFT_598486</name>
</gene>
<evidence type="ECO:0000313" key="2">
    <source>
        <dbReference type="Proteomes" id="UP000305067"/>
    </source>
</evidence>
<organism evidence="1 2">
    <name type="scientific">Pterulicium gracile</name>
    <dbReference type="NCBI Taxonomy" id="1884261"/>
    <lineage>
        <taxon>Eukaryota</taxon>
        <taxon>Fungi</taxon>
        <taxon>Dikarya</taxon>
        <taxon>Basidiomycota</taxon>
        <taxon>Agaricomycotina</taxon>
        <taxon>Agaricomycetes</taxon>
        <taxon>Agaricomycetidae</taxon>
        <taxon>Agaricales</taxon>
        <taxon>Pleurotineae</taxon>
        <taxon>Pterulaceae</taxon>
        <taxon>Pterulicium</taxon>
    </lineage>
</organism>
<dbReference type="Proteomes" id="UP000305067">
    <property type="component" value="Unassembled WGS sequence"/>
</dbReference>
<dbReference type="EMBL" id="ML178881">
    <property type="protein sequence ID" value="TFK95554.1"/>
    <property type="molecule type" value="Genomic_DNA"/>
</dbReference>
<name>A0A5C3Q0A2_9AGAR</name>
<dbReference type="AlphaFoldDB" id="A0A5C3Q0A2"/>
<evidence type="ECO:0000313" key="1">
    <source>
        <dbReference type="EMBL" id="TFK95554.1"/>
    </source>
</evidence>
<reference evidence="1 2" key="1">
    <citation type="journal article" date="2019" name="Nat. Ecol. Evol.">
        <title>Megaphylogeny resolves global patterns of mushroom evolution.</title>
        <authorList>
            <person name="Varga T."/>
            <person name="Krizsan K."/>
            <person name="Foldi C."/>
            <person name="Dima B."/>
            <person name="Sanchez-Garcia M."/>
            <person name="Sanchez-Ramirez S."/>
            <person name="Szollosi G.J."/>
            <person name="Szarkandi J.G."/>
            <person name="Papp V."/>
            <person name="Albert L."/>
            <person name="Andreopoulos W."/>
            <person name="Angelini C."/>
            <person name="Antonin V."/>
            <person name="Barry K.W."/>
            <person name="Bougher N.L."/>
            <person name="Buchanan P."/>
            <person name="Buyck B."/>
            <person name="Bense V."/>
            <person name="Catcheside P."/>
            <person name="Chovatia M."/>
            <person name="Cooper J."/>
            <person name="Damon W."/>
            <person name="Desjardin D."/>
            <person name="Finy P."/>
            <person name="Geml J."/>
            <person name="Haridas S."/>
            <person name="Hughes K."/>
            <person name="Justo A."/>
            <person name="Karasinski D."/>
            <person name="Kautmanova I."/>
            <person name="Kiss B."/>
            <person name="Kocsube S."/>
            <person name="Kotiranta H."/>
            <person name="LaButti K.M."/>
            <person name="Lechner B.E."/>
            <person name="Liimatainen K."/>
            <person name="Lipzen A."/>
            <person name="Lukacs Z."/>
            <person name="Mihaltcheva S."/>
            <person name="Morgado L.N."/>
            <person name="Niskanen T."/>
            <person name="Noordeloos M.E."/>
            <person name="Ohm R.A."/>
            <person name="Ortiz-Santana B."/>
            <person name="Ovrebo C."/>
            <person name="Racz N."/>
            <person name="Riley R."/>
            <person name="Savchenko A."/>
            <person name="Shiryaev A."/>
            <person name="Soop K."/>
            <person name="Spirin V."/>
            <person name="Szebenyi C."/>
            <person name="Tomsovsky M."/>
            <person name="Tulloss R.E."/>
            <person name="Uehling J."/>
            <person name="Grigoriev I.V."/>
            <person name="Vagvolgyi C."/>
            <person name="Papp T."/>
            <person name="Martin F.M."/>
            <person name="Miettinen O."/>
            <person name="Hibbett D.S."/>
            <person name="Nagy L.G."/>
        </authorList>
    </citation>
    <scope>NUCLEOTIDE SEQUENCE [LARGE SCALE GENOMIC DNA]</scope>
    <source>
        <strain evidence="1 2">CBS 309.79</strain>
    </source>
</reference>